<sequence>MAKKYQAGFVAGAQTTLRLARRTQTDRAPNQGMADIRLAFNRPTGELSWYDPKMTSWRGERPRLQALNRNRHKCGAGKR</sequence>
<evidence type="ECO:0000313" key="2">
    <source>
        <dbReference type="Proteomes" id="UP000325811"/>
    </source>
</evidence>
<proteinExistence type="predicted"/>
<name>A0A5Q4ZIL4_9BURK</name>
<accession>A0A5Q4ZIL4</accession>
<keyword evidence="2" id="KW-1185">Reference proteome</keyword>
<dbReference type="KEGG" id="pdio:PDMSB3_3450"/>
<dbReference type="Proteomes" id="UP000325811">
    <property type="component" value="Chromosome I"/>
</dbReference>
<organism evidence="1 2">
    <name type="scientific">Paraburkholderia dioscoreae</name>
    <dbReference type="NCBI Taxonomy" id="2604047"/>
    <lineage>
        <taxon>Bacteria</taxon>
        <taxon>Pseudomonadati</taxon>
        <taxon>Pseudomonadota</taxon>
        <taxon>Betaproteobacteria</taxon>
        <taxon>Burkholderiales</taxon>
        <taxon>Burkholderiaceae</taxon>
        <taxon>Paraburkholderia</taxon>
    </lineage>
</organism>
<evidence type="ECO:0000313" key="1">
    <source>
        <dbReference type="EMBL" id="VVD29906.1"/>
    </source>
</evidence>
<protein>
    <submittedName>
        <fullName evidence="1">Uncharacterized protein</fullName>
    </submittedName>
</protein>
<dbReference type="RefSeq" id="WP_157187814.1">
    <property type="nucleotide sequence ID" value="NZ_LR699553.1"/>
</dbReference>
<dbReference type="AlphaFoldDB" id="A0A5Q4ZIL4"/>
<gene>
    <name evidence="1" type="ORF">PDMSB3_3450</name>
</gene>
<dbReference type="EMBL" id="LR699553">
    <property type="protein sequence ID" value="VVD29906.1"/>
    <property type="molecule type" value="Genomic_DNA"/>
</dbReference>
<reference evidence="1 2" key="1">
    <citation type="submission" date="2019-08" db="EMBL/GenBank/DDBJ databases">
        <authorList>
            <person name="Herpell B J."/>
        </authorList>
    </citation>
    <scope>NUCLEOTIDE SEQUENCE [LARGE SCALE GENOMIC DNA]</scope>
    <source>
        <strain evidence="2">Msb3</strain>
    </source>
</reference>